<evidence type="ECO:0000256" key="6">
    <source>
        <dbReference type="ARBA" id="ARBA00069940"/>
    </source>
</evidence>
<dbReference type="InterPro" id="IPR001509">
    <property type="entry name" value="Epimerase_deHydtase"/>
</dbReference>
<comment type="catalytic activity">
    <reaction evidence="2">
        <text>L-threonine + NAD(+) = (2S)-2-amino-3-oxobutanoate + NADH + H(+)</text>
        <dbReference type="Rhea" id="RHEA:13161"/>
        <dbReference type="ChEBI" id="CHEBI:15378"/>
        <dbReference type="ChEBI" id="CHEBI:57540"/>
        <dbReference type="ChEBI" id="CHEBI:57926"/>
        <dbReference type="ChEBI" id="CHEBI:57945"/>
        <dbReference type="ChEBI" id="CHEBI:78948"/>
        <dbReference type="EC" id="1.1.1.103"/>
    </reaction>
</comment>
<evidence type="ECO:0000313" key="10">
    <source>
        <dbReference type="RefSeq" id="XP_014484676.1"/>
    </source>
</evidence>
<evidence type="ECO:0000256" key="4">
    <source>
        <dbReference type="ARBA" id="ARBA00060557"/>
    </source>
</evidence>
<reference evidence="9 10" key="1">
    <citation type="submission" date="2025-04" db="UniProtKB">
        <authorList>
            <consortium name="RefSeq"/>
        </authorList>
    </citation>
    <scope>IDENTIFICATION</scope>
</reference>
<feature type="domain" description="NAD-dependent epimerase/dehydratase" evidence="7">
    <location>
        <begin position="52"/>
        <end position="286"/>
    </location>
</feature>
<keyword evidence="8" id="KW-1185">Reference proteome</keyword>
<name>A0A6P3Y1J2_DINQU</name>
<dbReference type="GeneID" id="106749571"/>
<dbReference type="OrthoDB" id="10058185at2759"/>
<dbReference type="Pfam" id="PF01370">
    <property type="entry name" value="Epimerase"/>
    <property type="match status" value="1"/>
</dbReference>
<dbReference type="InterPro" id="IPR051225">
    <property type="entry name" value="NAD(P)_epim/dehydratase"/>
</dbReference>
<dbReference type="Gene3D" id="3.40.50.720">
    <property type="entry name" value="NAD(P)-binding Rossmann-like Domain"/>
    <property type="match status" value="1"/>
</dbReference>
<accession>A0A6P3Y1J2</accession>
<dbReference type="RefSeq" id="XP_014484676.1">
    <property type="nucleotide sequence ID" value="XM_014629190.1"/>
</dbReference>
<evidence type="ECO:0000256" key="5">
    <source>
        <dbReference type="ARBA" id="ARBA00066604"/>
    </source>
</evidence>
<dbReference type="AlphaFoldDB" id="A0A6P3Y1J2"/>
<evidence type="ECO:0000313" key="9">
    <source>
        <dbReference type="RefSeq" id="XP_014484675.1"/>
    </source>
</evidence>
<dbReference type="GO" id="GO:0008743">
    <property type="term" value="F:L-threonine 3-dehydrogenase activity"/>
    <property type="evidence" value="ECO:0007669"/>
    <property type="project" value="UniProtKB-EC"/>
</dbReference>
<dbReference type="InterPro" id="IPR036291">
    <property type="entry name" value="NAD(P)-bd_dom_sf"/>
</dbReference>
<dbReference type="PANTHER" id="PTHR42687">
    <property type="entry name" value="L-THREONINE 3-DEHYDROGENASE"/>
    <property type="match status" value="1"/>
</dbReference>
<dbReference type="GO" id="GO:0006567">
    <property type="term" value="P:L-threonine catabolic process"/>
    <property type="evidence" value="ECO:0007669"/>
    <property type="project" value="TreeGrafter"/>
</dbReference>
<protein>
    <recommendedName>
        <fullName evidence="6">L-threonine 3-dehydrogenase, mitochondrial</fullName>
        <ecNumber evidence="5">1.1.1.103</ecNumber>
    </recommendedName>
</protein>
<dbReference type="EC" id="1.1.1.103" evidence="5"/>
<proteinExistence type="inferred from homology"/>
<gene>
    <name evidence="9 10" type="primary">LOC106749571</name>
</gene>
<dbReference type="Proteomes" id="UP000515204">
    <property type="component" value="Unplaced"/>
</dbReference>
<evidence type="ECO:0000259" key="7">
    <source>
        <dbReference type="Pfam" id="PF01370"/>
    </source>
</evidence>
<evidence type="ECO:0000256" key="1">
    <source>
        <dbReference type="ARBA" id="ARBA00007637"/>
    </source>
</evidence>
<evidence type="ECO:0000256" key="3">
    <source>
        <dbReference type="ARBA" id="ARBA00059023"/>
    </source>
</evidence>
<dbReference type="PANTHER" id="PTHR42687:SF1">
    <property type="entry name" value="L-THREONINE 3-DEHYDROGENASE, MITOCHONDRIAL"/>
    <property type="match status" value="1"/>
</dbReference>
<dbReference type="RefSeq" id="XP_014484675.1">
    <property type="nucleotide sequence ID" value="XM_014629189.1"/>
</dbReference>
<sequence length="370" mass="42579">MLLRNVIQFSRHVTRSVRRNYQVSVKLLCKESGQNENASVVKGNMAEKTPRILITGGLGQLGTECAKMLRRHYGNKNVILSDIIKPTEESLAYGPFIFADILDFKGLQKIVVDYRIDWLIHFSALLSAVGEQNVPLAVRVNIEGMHNVIELAKQYKLRIFIPSTIGAFGPDSPRNPTPNVTVQRPRTIYGVSKVHAELLGEYYHHRFGLDFRCLRFPGVISSDPPGGGTTDYAVAVFHEGLLNKRYECYLEPNTRLPMMYIEDCLSALLQFLNTPNELLQRRVYNVTAMSFTPEELFNEVFKYIPDLKISYKPDARQHIAENWPQVFDDSEARRDWGWRHKYDLERLVESMVRDVSVNYLPKMQLNQINR</sequence>
<dbReference type="FunFam" id="3.40.50.720:FF:000077">
    <property type="entry name" value="L-threonine 3-dehydrogenase, mitochondrial"/>
    <property type="match status" value="1"/>
</dbReference>
<dbReference type="KEGG" id="dqu:106749571"/>
<comment type="pathway">
    <text evidence="4">Amino-acid degradation; L-threonine degradation via oxydo-reductase pathway; glycine from L-threonine: step 1/2.</text>
</comment>
<dbReference type="CDD" id="cd05272">
    <property type="entry name" value="TDH_SDR_e"/>
    <property type="match status" value="1"/>
</dbReference>
<evidence type="ECO:0000313" key="8">
    <source>
        <dbReference type="Proteomes" id="UP000515204"/>
    </source>
</evidence>
<dbReference type="SUPFAM" id="SSF51735">
    <property type="entry name" value="NAD(P)-binding Rossmann-fold domains"/>
    <property type="match status" value="1"/>
</dbReference>
<organism evidence="8 9">
    <name type="scientific">Dinoponera quadriceps</name>
    <name type="common">South American ant</name>
    <dbReference type="NCBI Taxonomy" id="609295"/>
    <lineage>
        <taxon>Eukaryota</taxon>
        <taxon>Metazoa</taxon>
        <taxon>Ecdysozoa</taxon>
        <taxon>Arthropoda</taxon>
        <taxon>Hexapoda</taxon>
        <taxon>Insecta</taxon>
        <taxon>Pterygota</taxon>
        <taxon>Neoptera</taxon>
        <taxon>Endopterygota</taxon>
        <taxon>Hymenoptera</taxon>
        <taxon>Apocrita</taxon>
        <taxon>Aculeata</taxon>
        <taxon>Formicoidea</taxon>
        <taxon>Formicidae</taxon>
        <taxon>Ponerinae</taxon>
        <taxon>Ponerini</taxon>
        <taxon>Dinoponera</taxon>
    </lineage>
</organism>
<evidence type="ECO:0000256" key="2">
    <source>
        <dbReference type="ARBA" id="ARBA00050613"/>
    </source>
</evidence>
<dbReference type="CTD" id="157739"/>
<comment type="similarity">
    <text evidence="1">Belongs to the NAD(P)-dependent epimerase/dehydratase family.</text>
</comment>
<comment type="function">
    <text evidence="3">Catalyzes the NAD(+)-dependent oxidation of L-threonine to 2-amino-3-ketobutyrate, mediating L-threonine catabolism.</text>
</comment>